<keyword evidence="1" id="KW-0732">Signal</keyword>
<dbReference type="EMBL" id="JBHRSF010000044">
    <property type="protein sequence ID" value="MFC2995918.1"/>
    <property type="molecule type" value="Genomic_DNA"/>
</dbReference>
<dbReference type="EMBL" id="PYIX02000011">
    <property type="protein sequence ID" value="RFC83921.1"/>
    <property type="molecule type" value="Genomic_DNA"/>
</dbReference>
<evidence type="ECO:0000313" key="2">
    <source>
        <dbReference type="EMBL" id="MFC2995918.1"/>
    </source>
</evidence>
<reference evidence="2" key="1">
    <citation type="journal article" date="2014" name="Int. J. Syst. Evol. Microbiol.">
        <title>Complete genome of a new Firmicutes species belonging to the dominant human colonic microbiota ('Ruminococcus bicirculans') reveals two chromosomes and a selective capacity to utilize plant glucans.</title>
        <authorList>
            <consortium name="NISC Comparative Sequencing Program"/>
            <person name="Wegmann U."/>
            <person name="Louis P."/>
            <person name="Goesmann A."/>
            <person name="Henrissat B."/>
            <person name="Duncan S.H."/>
            <person name="Flint H.J."/>
        </authorList>
    </citation>
    <scope>NUCLEOTIDE SEQUENCE</scope>
    <source>
        <strain evidence="2">KCTC 62575</strain>
    </source>
</reference>
<name>A0A371YR19_9GAMM</name>
<keyword evidence="5" id="KW-1185">Reference proteome</keyword>
<dbReference type="AlphaFoldDB" id="A0A371YR19"/>
<protein>
    <submittedName>
        <fullName evidence="3">DUF1302 domain-containing protein</fullName>
    </submittedName>
</protein>
<dbReference type="Pfam" id="PF06980">
    <property type="entry name" value="DUF1302"/>
    <property type="match status" value="1"/>
</dbReference>
<dbReference type="Proteomes" id="UP000240957">
    <property type="component" value="Unassembled WGS sequence"/>
</dbReference>
<comment type="caution">
    <text evidence="3">The sequence shown here is derived from an EMBL/GenBank/DDBJ whole genome shotgun (WGS) entry which is preliminary data.</text>
</comment>
<feature type="chain" id="PRO_5016827598" evidence="1">
    <location>
        <begin position="39"/>
        <end position="613"/>
    </location>
</feature>
<gene>
    <name evidence="2" type="ORF">ACFODO_11675</name>
    <name evidence="3" type="ORF">C9E89_008960</name>
</gene>
<reference evidence="2" key="4">
    <citation type="submission" date="2024-09" db="EMBL/GenBank/DDBJ databases">
        <authorList>
            <person name="Sun Q."/>
            <person name="Mori K."/>
        </authorList>
    </citation>
    <scope>NUCLEOTIDE SEQUENCE</scope>
    <source>
        <strain evidence="2">KCTC 62575</strain>
    </source>
</reference>
<dbReference type="Proteomes" id="UP001595455">
    <property type="component" value="Unassembled WGS sequence"/>
</dbReference>
<reference evidence="5" key="3">
    <citation type="journal article" date="2019" name="Int. J. Syst. Evol. Microbiol.">
        <title>The Global Catalogue of Microorganisms (GCM) 10K type strain sequencing project: providing services to taxonomists for standard genome sequencing and annotation.</title>
        <authorList>
            <consortium name="The Broad Institute Genomics Platform"/>
            <consortium name="The Broad Institute Genome Sequencing Center for Infectious Disease"/>
            <person name="Wu L."/>
            <person name="Ma J."/>
        </authorList>
    </citation>
    <scope>NUCLEOTIDE SEQUENCE [LARGE SCALE GENOMIC DNA]</scope>
    <source>
        <strain evidence="5">KCTC 62575</strain>
    </source>
</reference>
<evidence type="ECO:0000256" key="1">
    <source>
        <dbReference type="SAM" id="SignalP"/>
    </source>
</evidence>
<dbReference type="RefSeq" id="WP_107007908.1">
    <property type="nucleotide sequence ID" value="NZ_JBHRSF010000044.1"/>
</dbReference>
<accession>A0A371YR19</accession>
<proteinExistence type="predicted"/>
<feature type="signal peptide" evidence="1">
    <location>
        <begin position="1"/>
        <end position="38"/>
    </location>
</feature>
<dbReference type="InterPro" id="IPR010727">
    <property type="entry name" value="DUF1302"/>
</dbReference>
<dbReference type="OrthoDB" id="7000272at2"/>
<evidence type="ECO:0000313" key="4">
    <source>
        <dbReference type="Proteomes" id="UP000240957"/>
    </source>
</evidence>
<sequence length="613" mass="67372">MVNKFTDLNGIKKQSRYAQYLIASVLAVSIAQINAVQAASVDVFDDWKFKTNTTLSMGTSWSMEKPSASLLFAPDAKKIGKEGNSVDTNGDNGRQNFNRHDVISQIIRGLTETSLSDGKQGAVLSAKYWYDHAYETGRGDFEAFDDRQWPDLAKFKGIELWDAYLWRKFTLPNDQPLEIKLGKQALNWGKSRFFQHGINSVNAIDVAAMNRPGGDAKERVIPAEMLAFNLGLNKNLQVEGFYQYKFRPSVLDGCGTFLQISDFTPESCGPITIAIVGDRTTETAMQSGSYIPRGETQSAKDGGQYGIALKQTFPDMNNLELGVYYANYHSRFSAFEGKAATGLGAKYFNTASYYAVYPEDVRMFALSLSAKVGTTAWFAELNHKPNQPLGFNGTDLVQFQILAPNSPFTEAGVRPEFGAHVDGYARLPVSQLSVGAADTVTDVLGAKNLTWMAELAVNHIGDIDGQRFGRSSAFGRSELSTGAYDPVTGANACIAAGSGNLSAEELKDLNRQFCNAKDGFFSEWSAGYRLRAALNYPDLLAETNVSPSLTFRHDVTGYGPNFQEGQMAVGVGVTATYQKKYSAEIAYQNYFGSNEFSTIDDRDYASMVFKMNF</sequence>
<evidence type="ECO:0000313" key="5">
    <source>
        <dbReference type="Proteomes" id="UP001595455"/>
    </source>
</evidence>
<organism evidence="3 4">
    <name type="scientific">Acinetobacter sichuanensis</name>
    <dbReference type="NCBI Taxonomy" id="2136183"/>
    <lineage>
        <taxon>Bacteria</taxon>
        <taxon>Pseudomonadati</taxon>
        <taxon>Pseudomonadota</taxon>
        <taxon>Gammaproteobacteria</taxon>
        <taxon>Moraxellales</taxon>
        <taxon>Moraxellaceae</taxon>
        <taxon>Acinetobacter</taxon>
    </lineage>
</organism>
<evidence type="ECO:0000313" key="3">
    <source>
        <dbReference type="EMBL" id="RFC83921.1"/>
    </source>
</evidence>
<reference evidence="3 4" key="2">
    <citation type="submission" date="2018-08" db="EMBL/GenBank/DDBJ databases">
        <title>The draft genome of Acinetobacter sichuanensis strain WCHAc060041.</title>
        <authorList>
            <person name="Qin J."/>
            <person name="Feng Y."/>
            <person name="Zong Z."/>
        </authorList>
    </citation>
    <scope>NUCLEOTIDE SEQUENCE [LARGE SCALE GENOMIC DNA]</scope>
    <source>
        <strain evidence="3 4">WCHAc060041</strain>
    </source>
</reference>